<dbReference type="InParanoid" id="B8M586"/>
<keyword evidence="5" id="KW-0539">Nucleus</keyword>
<keyword evidence="4" id="KW-0804">Transcription</keyword>
<dbReference type="Gene3D" id="4.10.240.10">
    <property type="entry name" value="Zn(2)-C6 fungal-type DNA-binding domain"/>
    <property type="match status" value="1"/>
</dbReference>
<keyword evidence="3" id="KW-0238">DNA-binding</keyword>
<name>B8M586_TALSN</name>
<comment type="subcellular location">
    <subcellularLocation>
        <location evidence="1">Nucleus</location>
    </subcellularLocation>
</comment>
<evidence type="ECO:0000256" key="2">
    <source>
        <dbReference type="ARBA" id="ARBA00023015"/>
    </source>
</evidence>
<dbReference type="GO" id="GO:0005634">
    <property type="term" value="C:nucleus"/>
    <property type="evidence" value="ECO:0007669"/>
    <property type="project" value="UniProtKB-SubCell"/>
</dbReference>
<keyword evidence="9" id="KW-1185">Reference proteome</keyword>
<dbReference type="STRING" id="441959.B8M586"/>
<dbReference type="PhylomeDB" id="B8M586"/>
<evidence type="ECO:0000256" key="4">
    <source>
        <dbReference type="ARBA" id="ARBA00023163"/>
    </source>
</evidence>
<dbReference type="PANTHER" id="PTHR31001">
    <property type="entry name" value="UNCHARACTERIZED TRANSCRIPTIONAL REGULATORY PROTEIN"/>
    <property type="match status" value="1"/>
</dbReference>
<proteinExistence type="predicted"/>
<reference evidence="9" key="1">
    <citation type="journal article" date="2015" name="Genome Announc.">
        <title>Genome sequence of the AIDS-associated pathogen Penicillium marneffei (ATCC18224) and its near taxonomic relative Talaromyces stipitatus (ATCC10500).</title>
        <authorList>
            <person name="Nierman W.C."/>
            <person name="Fedorova-Abrams N.D."/>
            <person name="Andrianopoulos A."/>
        </authorList>
    </citation>
    <scope>NUCLEOTIDE SEQUENCE [LARGE SCALE GENOMIC DNA]</scope>
    <source>
        <strain evidence="9">ATCC 10500 / CBS 375.48 / QM 6759 / NRRL 1006</strain>
    </source>
</reference>
<dbReference type="Proteomes" id="UP000001745">
    <property type="component" value="Unassembled WGS sequence"/>
</dbReference>
<dbReference type="HOGENOM" id="CLU_1705423_0_0_1"/>
<dbReference type="GO" id="GO:0000981">
    <property type="term" value="F:DNA-binding transcription factor activity, RNA polymerase II-specific"/>
    <property type="evidence" value="ECO:0007669"/>
    <property type="project" value="InterPro"/>
</dbReference>
<dbReference type="GO" id="GO:0003677">
    <property type="term" value="F:DNA binding"/>
    <property type="evidence" value="ECO:0007669"/>
    <property type="project" value="UniProtKB-KW"/>
</dbReference>
<evidence type="ECO:0000256" key="6">
    <source>
        <dbReference type="SAM" id="MobiDB-lite"/>
    </source>
</evidence>
<dbReference type="AlphaFoldDB" id="B8M586"/>
<dbReference type="CDD" id="cd00067">
    <property type="entry name" value="GAL4"/>
    <property type="match status" value="1"/>
</dbReference>
<dbReference type="OrthoDB" id="2269373at2759"/>
<dbReference type="SMART" id="SM00066">
    <property type="entry name" value="GAL4"/>
    <property type="match status" value="1"/>
</dbReference>
<feature type="region of interest" description="Disordered" evidence="6">
    <location>
        <begin position="81"/>
        <end position="132"/>
    </location>
</feature>
<evidence type="ECO:0000256" key="1">
    <source>
        <dbReference type="ARBA" id="ARBA00004123"/>
    </source>
</evidence>
<sequence>MPDSPNGNSTALKAHACVLCQRRKVKCNRREPCASCAKARVDCEYRAPLPPRRRKRKDPESALAARIQHYEYALRKAGIDLSSVEPDRPQKLNSINTVESESSQGTPRPRGNPSIFSDATPGNTSRPGSGRLVTRKGRSLYLDNHLWKSVSHEV</sequence>
<dbReference type="InterPro" id="IPR050613">
    <property type="entry name" value="Sec_Metabolite_Reg"/>
</dbReference>
<dbReference type="PROSITE" id="PS50048">
    <property type="entry name" value="ZN2_CY6_FUNGAL_2"/>
    <property type="match status" value="1"/>
</dbReference>
<evidence type="ECO:0000313" key="8">
    <source>
        <dbReference type="EMBL" id="EED19692.1"/>
    </source>
</evidence>
<protein>
    <recommendedName>
        <fullName evidence="7">Zn(2)-C6 fungal-type domain-containing protein</fullName>
    </recommendedName>
</protein>
<evidence type="ECO:0000256" key="5">
    <source>
        <dbReference type="ARBA" id="ARBA00023242"/>
    </source>
</evidence>
<evidence type="ECO:0000256" key="3">
    <source>
        <dbReference type="ARBA" id="ARBA00023125"/>
    </source>
</evidence>
<dbReference type="Pfam" id="PF00172">
    <property type="entry name" value="Zn_clus"/>
    <property type="match status" value="1"/>
</dbReference>
<organism evidence="8 9">
    <name type="scientific">Talaromyces stipitatus (strain ATCC 10500 / CBS 375.48 / QM 6759 / NRRL 1006)</name>
    <name type="common">Penicillium stipitatum</name>
    <dbReference type="NCBI Taxonomy" id="441959"/>
    <lineage>
        <taxon>Eukaryota</taxon>
        <taxon>Fungi</taxon>
        <taxon>Dikarya</taxon>
        <taxon>Ascomycota</taxon>
        <taxon>Pezizomycotina</taxon>
        <taxon>Eurotiomycetes</taxon>
        <taxon>Eurotiomycetidae</taxon>
        <taxon>Eurotiales</taxon>
        <taxon>Trichocomaceae</taxon>
        <taxon>Talaromyces</taxon>
        <taxon>Talaromyces sect. Talaromyces</taxon>
    </lineage>
</organism>
<dbReference type="RefSeq" id="XP_002480126.1">
    <property type="nucleotide sequence ID" value="XM_002480081.1"/>
</dbReference>
<dbReference type="SUPFAM" id="SSF57701">
    <property type="entry name" value="Zn2/Cys6 DNA-binding domain"/>
    <property type="match status" value="1"/>
</dbReference>
<evidence type="ECO:0000313" key="9">
    <source>
        <dbReference type="Proteomes" id="UP000001745"/>
    </source>
</evidence>
<keyword evidence="2" id="KW-0805">Transcription regulation</keyword>
<feature type="compositionally biased region" description="Polar residues" evidence="6">
    <location>
        <begin position="114"/>
        <end position="127"/>
    </location>
</feature>
<feature type="domain" description="Zn(2)-C6 fungal-type" evidence="7">
    <location>
        <begin position="16"/>
        <end position="45"/>
    </location>
</feature>
<dbReference type="GO" id="GO:0008270">
    <property type="term" value="F:zinc ion binding"/>
    <property type="evidence" value="ECO:0007669"/>
    <property type="project" value="InterPro"/>
</dbReference>
<evidence type="ECO:0000259" key="7">
    <source>
        <dbReference type="PROSITE" id="PS50048"/>
    </source>
</evidence>
<dbReference type="VEuPathDB" id="FungiDB:TSTA_029660"/>
<gene>
    <name evidence="8" type="ORF">TSTA_029660</name>
</gene>
<dbReference type="EMBL" id="EQ962654">
    <property type="protein sequence ID" value="EED19692.1"/>
    <property type="molecule type" value="Genomic_DNA"/>
</dbReference>
<dbReference type="InterPro" id="IPR036864">
    <property type="entry name" value="Zn2-C6_fun-type_DNA-bd_sf"/>
</dbReference>
<dbReference type="GeneID" id="8106533"/>
<accession>B8M586</accession>
<feature type="compositionally biased region" description="Polar residues" evidence="6">
    <location>
        <begin position="91"/>
        <end position="106"/>
    </location>
</feature>
<dbReference type="InterPro" id="IPR001138">
    <property type="entry name" value="Zn2Cys6_DnaBD"/>
</dbReference>
<dbReference type="PANTHER" id="PTHR31001:SF85">
    <property type="entry name" value="ZN(II)2CYS6 TRANSCRIPTION FACTOR (EUROFUNG)"/>
    <property type="match status" value="1"/>
</dbReference>